<dbReference type="RefSeq" id="WP_212492412.1">
    <property type="nucleotide sequence ID" value="NZ_JAFCJH010000007.1"/>
</dbReference>
<proteinExistence type="predicted"/>
<accession>A0ABS5FFW2</accession>
<keyword evidence="2" id="KW-1185">Reference proteome</keyword>
<protein>
    <recommendedName>
        <fullName evidence="3">ABC transporter substrate-binding protein</fullName>
    </recommendedName>
</protein>
<dbReference type="Gene3D" id="3.40.190.10">
    <property type="entry name" value="Periplasmic binding protein-like II"/>
    <property type="match status" value="1"/>
</dbReference>
<gene>
    <name evidence="1" type="ORF">JQ615_09750</name>
</gene>
<organism evidence="1 2">
    <name type="scientific">Bradyrhizobium jicamae</name>
    <dbReference type="NCBI Taxonomy" id="280332"/>
    <lineage>
        <taxon>Bacteria</taxon>
        <taxon>Pseudomonadati</taxon>
        <taxon>Pseudomonadota</taxon>
        <taxon>Alphaproteobacteria</taxon>
        <taxon>Hyphomicrobiales</taxon>
        <taxon>Nitrobacteraceae</taxon>
        <taxon>Bradyrhizobium</taxon>
    </lineage>
</organism>
<reference evidence="2" key="1">
    <citation type="journal article" date="2021" name="ISME J.">
        <title>Evolutionary origin and ecological implication of a unique nif island in free-living Bradyrhizobium lineages.</title>
        <authorList>
            <person name="Tao J."/>
        </authorList>
    </citation>
    <scope>NUCLEOTIDE SEQUENCE [LARGE SCALE GENOMIC DNA]</scope>
    <source>
        <strain evidence="2">SZCCT0434</strain>
    </source>
</reference>
<sequence>MSQGSTLGAEGGNNHADLQALIANKADAAVLWTPFVHLTEIDSEKAKVLSCPSLGGLNVPSFIVARADLLNDPDPAQPERKQVAAFVAKALGAWAQAAKKPDEAAKRLVATYREEIRDPKYLLTEPEAHAEIEARRPPDLDGQRTLFKAPVGGAAPLVTTLDRIMDFMIVSQTLDVVDRPSAAALLDSSIIELIANDPELNAIARGEGP</sequence>
<name>A0ABS5FFW2_9BRAD</name>
<evidence type="ECO:0000313" key="1">
    <source>
        <dbReference type="EMBL" id="MBR0795670.1"/>
    </source>
</evidence>
<dbReference type="Proteomes" id="UP001315278">
    <property type="component" value="Unassembled WGS sequence"/>
</dbReference>
<comment type="caution">
    <text evidence="1">The sequence shown here is derived from an EMBL/GenBank/DDBJ whole genome shotgun (WGS) entry which is preliminary data.</text>
</comment>
<dbReference type="EMBL" id="JAFCJH010000007">
    <property type="protein sequence ID" value="MBR0795670.1"/>
    <property type="molecule type" value="Genomic_DNA"/>
</dbReference>
<evidence type="ECO:0008006" key="3">
    <source>
        <dbReference type="Google" id="ProtNLM"/>
    </source>
</evidence>
<evidence type="ECO:0000313" key="2">
    <source>
        <dbReference type="Proteomes" id="UP001315278"/>
    </source>
</evidence>